<dbReference type="Gene3D" id="1.20.1250.20">
    <property type="entry name" value="MFS general substrate transporter like domains"/>
    <property type="match status" value="1"/>
</dbReference>
<evidence type="ECO:0000256" key="3">
    <source>
        <dbReference type="ARBA" id="ARBA00022989"/>
    </source>
</evidence>
<keyword evidence="4 6" id="KW-0472">Membrane</keyword>
<feature type="transmembrane region" description="Helical" evidence="6">
    <location>
        <begin position="283"/>
        <end position="304"/>
    </location>
</feature>
<feature type="coiled-coil region" evidence="5">
    <location>
        <begin position="213"/>
        <end position="240"/>
    </location>
</feature>
<evidence type="ECO:0000256" key="1">
    <source>
        <dbReference type="ARBA" id="ARBA00004141"/>
    </source>
</evidence>
<dbReference type="SUPFAM" id="SSF103473">
    <property type="entry name" value="MFS general substrate transporter"/>
    <property type="match status" value="1"/>
</dbReference>
<accession>A0ABM1S0D0</accession>
<dbReference type="GeneID" id="106476681"/>
<feature type="transmembrane region" description="Helical" evidence="6">
    <location>
        <begin position="311"/>
        <end position="330"/>
    </location>
</feature>
<keyword evidence="5" id="KW-0175">Coiled coil</keyword>
<evidence type="ECO:0000313" key="7">
    <source>
        <dbReference type="Proteomes" id="UP000694941"/>
    </source>
</evidence>
<keyword evidence="3 6" id="KW-1133">Transmembrane helix</keyword>
<evidence type="ECO:0000256" key="2">
    <source>
        <dbReference type="ARBA" id="ARBA00022692"/>
    </source>
</evidence>
<proteinExistence type="predicted"/>
<sequence>MSSEEKESKGINKLEDLVGEFGPWQRNLFLISFINLMPISWQILVPTFFTPEIDHWCSPPPAYWNLTANQWKSLAIPQITSENNTVIYSSCLMYKTITDSPSEREYSNVTCTSWEYDNSFYASTIIDEIRSPSCYTTGCCYLISSRHRVCFLAVIYCVQHIKVFIYIWSYVSNIFFVHLKFLPESLRWLLTQDKEKQAERELKRALILNKKQVSNLEDVVKQLMNKANKEENDASRKKATFVDLLLTPNMRKKTLNLYFIWFVLAFVYYGLSLNTNNLGGNPFLNFFIAGAVEFPSYGASVFAIKYLGRRISGMSTMVIAGLACVLTIPIPDDLLSLRITVSMIGKAFISGAFGIMIVYSSEIFPTVVRNVGVGSSSTFARIGSMVAPFAVKELGKVTNPRVPLGIFGGFSIFAGLLILLLPETNNKPLSDTLEEGEDFGKKHSAKVSPLEKQIVFSTKL</sequence>
<dbReference type="InterPro" id="IPR036259">
    <property type="entry name" value="MFS_trans_sf"/>
</dbReference>
<feature type="transmembrane region" description="Helical" evidence="6">
    <location>
        <begin position="402"/>
        <end position="421"/>
    </location>
</feature>
<protein>
    <submittedName>
        <fullName evidence="8">Organic cation transporter protein-like isoform X2</fullName>
    </submittedName>
</protein>
<evidence type="ECO:0000256" key="6">
    <source>
        <dbReference type="SAM" id="Phobius"/>
    </source>
</evidence>
<feature type="transmembrane region" description="Helical" evidence="6">
    <location>
        <begin position="255"/>
        <end position="271"/>
    </location>
</feature>
<evidence type="ECO:0000256" key="4">
    <source>
        <dbReference type="ARBA" id="ARBA00023136"/>
    </source>
</evidence>
<organism evidence="7 8">
    <name type="scientific">Limulus polyphemus</name>
    <name type="common">Atlantic horseshoe crab</name>
    <dbReference type="NCBI Taxonomy" id="6850"/>
    <lineage>
        <taxon>Eukaryota</taxon>
        <taxon>Metazoa</taxon>
        <taxon>Ecdysozoa</taxon>
        <taxon>Arthropoda</taxon>
        <taxon>Chelicerata</taxon>
        <taxon>Merostomata</taxon>
        <taxon>Xiphosura</taxon>
        <taxon>Limulidae</taxon>
        <taxon>Limulus</taxon>
    </lineage>
</organism>
<dbReference type="Proteomes" id="UP000694941">
    <property type="component" value="Unplaced"/>
</dbReference>
<feature type="transmembrane region" description="Helical" evidence="6">
    <location>
        <begin position="336"/>
        <end position="359"/>
    </location>
</feature>
<dbReference type="PANTHER" id="PTHR24064">
    <property type="entry name" value="SOLUTE CARRIER FAMILY 22 MEMBER"/>
    <property type="match status" value="1"/>
</dbReference>
<dbReference type="RefSeq" id="XP_022237085.1">
    <property type="nucleotide sequence ID" value="XM_022381377.1"/>
</dbReference>
<comment type="subcellular location">
    <subcellularLocation>
        <location evidence="1">Membrane</location>
        <topology evidence="1">Multi-pass membrane protein</topology>
    </subcellularLocation>
</comment>
<evidence type="ECO:0000256" key="5">
    <source>
        <dbReference type="SAM" id="Coils"/>
    </source>
</evidence>
<keyword evidence="7" id="KW-1185">Reference proteome</keyword>
<gene>
    <name evidence="8" type="primary">LOC106476681</name>
</gene>
<keyword evidence="2 6" id="KW-0812">Transmembrane</keyword>
<name>A0ABM1S0D0_LIMPO</name>
<dbReference type="InterPro" id="IPR005828">
    <property type="entry name" value="MFS_sugar_transport-like"/>
</dbReference>
<evidence type="ECO:0000313" key="8">
    <source>
        <dbReference type="RefSeq" id="XP_022237085.1"/>
    </source>
</evidence>
<reference evidence="8" key="1">
    <citation type="submission" date="2025-08" db="UniProtKB">
        <authorList>
            <consortium name="RefSeq"/>
        </authorList>
    </citation>
    <scope>IDENTIFICATION</scope>
    <source>
        <tissue evidence="8">Muscle</tissue>
    </source>
</reference>
<dbReference type="Pfam" id="PF00083">
    <property type="entry name" value="Sugar_tr"/>
    <property type="match status" value="1"/>
</dbReference>